<dbReference type="PANTHER" id="PTHR14396">
    <property type="entry name" value="CLASPIN"/>
    <property type="match status" value="1"/>
</dbReference>
<keyword evidence="2" id="KW-0597">Phosphoprotein</keyword>
<evidence type="ECO:0000256" key="3">
    <source>
        <dbReference type="ARBA" id="ARBA00023242"/>
    </source>
</evidence>
<gene>
    <name evidence="5" type="ORF">ACOC_LOCUS10044</name>
</gene>
<evidence type="ECO:0000256" key="1">
    <source>
        <dbReference type="ARBA" id="ARBA00004123"/>
    </source>
</evidence>
<feature type="compositionally biased region" description="Acidic residues" evidence="4">
    <location>
        <begin position="221"/>
        <end position="230"/>
    </location>
</feature>
<accession>A0A0R3PVI1</accession>
<evidence type="ECO:0000256" key="4">
    <source>
        <dbReference type="SAM" id="MobiDB-lite"/>
    </source>
</evidence>
<dbReference type="OrthoDB" id="5859781at2759"/>
<name>A0A0R3PVI1_ANGCS</name>
<dbReference type="WBParaSite" id="ACOC_0001004301-mRNA-1">
    <property type="protein sequence ID" value="ACOC_0001004301-mRNA-1"/>
    <property type="gene ID" value="ACOC_0001004301"/>
</dbReference>
<evidence type="ECO:0000313" key="7">
    <source>
        <dbReference type="WBParaSite" id="ACOC_0001004301-mRNA-1"/>
    </source>
</evidence>
<reference evidence="7" key="1">
    <citation type="submission" date="2017-02" db="UniProtKB">
        <authorList>
            <consortium name="WormBaseParasite"/>
        </authorList>
    </citation>
    <scope>IDENTIFICATION</scope>
</reference>
<feature type="compositionally biased region" description="Acidic residues" evidence="4">
    <location>
        <begin position="194"/>
        <end position="213"/>
    </location>
</feature>
<dbReference type="STRING" id="334426.A0A0R3PVI1"/>
<protein>
    <submittedName>
        <fullName evidence="7">U3 small nucleolar ribonucleoprotein protein MPP10</fullName>
    </submittedName>
</protein>
<dbReference type="PANTHER" id="PTHR14396:SF10">
    <property type="entry name" value="CLASPIN"/>
    <property type="match status" value="1"/>
</dbReference>
<dbReference type="Proteomes" id="UP000267027">
    <property type="component" value="Unassembled WGS sequence"/>
</dbReference>
<feature type="compositionally biased region" description="Polar residues" evidence="4">
    <location>
        <begin position="271"/>
        <end position="287"/>
    </location>
</feature>
<dbReference type="EMBL" id="UYYA01004399">
    <property type="protein sequence ID" value="VDM61629.1"/>
    <property type="molecule type" value="Genomic_DNA"/>
</dbReference>
<reference evidence="5 6" key="2">
    <citation type="submission" date="2018-11" db="EMBL/GenBank/DDBJ databases">
        <authorList>
            <consortium name="Pathogen Informatics"/>
        </authorList>
    </citation>
    <scope>NUCLEOTIDE SEQUENCE [LARGE SCALE GENOMIC DNA]</scope>
    <source>
        <strain evidence="5 6">Costa Rica</strain>
    </source>
</reference>
<dbReference type="GO" id="GO:0005634">
    <property type="term" value="C:nucleus"/>
    <property type="evidence" value="ECO:0007669"/>
    <property type="project" value="UniProtKB-SubCell"/>
</dbReference>
<evidence type="ECO:0000313" key="5">
    <source>
        <dbReference type="EMBL" id="VDM61629.1"/>
    </source>
</evidence>
<dbReference type="GO" id="GO:0010997">
    <property type="term" value="F:anaphase-promoting complex binding"/>
    <property type="evidence" value="ECO:0007669"/>
    <property type="project" value="TreeGrafter"/>
</dbReference>
<keyword evidence="6" id="KW-1185">Reference proteome</keyword>
<dbReference type="InterPro" id="IPR024146">
    <property type="entry name" value="Claspin"/>
</dbReference>
<keyword evidence="3" id="KW-0539">Nucleus</keyword>
<feature type="compositionally biased region" description="Low complexity" evidence="4">
    <location>
        <begin position="408"/>
        <end position="417"/>
    </location>
</feature>
<dbReference type="GO" id="GO:0007095">
    <property type="term" value="P:mitotic G2 DNA damage checkpoint signaling"/>
    <property type="evidence" value="ECO:0007669"/>
    <property type="project" value="TreeGrafter"/>
</dbReference>
<evidence type="ECO:0000256" key="2">
    <source>
        <dbReference type="ARBA" id="ARBA00022553"/>
    </source>
</evidence>
<dbReference type="GO" id="GO:0033314">
    <property type="term" value="P:mitotic DNA replication checkpoint signaling"/>
    <property type="evidence" value="ECO:0007669"/>
    <property type="project" value="TreeGrafter"/>
</dbReference>
<feature type="compositionally biased region" description="Polar residues" evidence="4">
    <location>
        <begin position="240"/>
        <end position="253"/>
    </location>
</feature>
<dbReference type="AlphaFoldDB" id="A0A0R3PVI1"/>
<feature type="compositionally biased region" description="Basic and acidic residues" evidence="4">
    <location>
        <begin position="349"/>
        <end position="361"/>
    </location>
</feature>
<feature type="region of interest" description="Disordered" evidence="4">
    <location>
        <begin position="173"/>
        <end position="442"/>
    </location>
</feature>
<proteinExistence type="predicted"/>
<dbReference type="OMA" id="SQWFGDK"/>
<feature type="compositionally biased region" description="Acidic residues" evidence="4">
    <location>
        <begin position="377"/>
        <end position="388"/>
    </location>
</feature>
<comment type="subcellular location">
    <subcellularLocation>
        <location evidence="1">Nucleus</location>
    </subcellularLocation>
</comment>
<feature type="compositionally biased region" description="Basic and acidic residues" evidence="4">
    <location>
        <begin position="393"/>
        <end position="404"/>
    </location>
</feature>
<sequence length="625" mass="69514">MEVDDPYCLLKDATDSQASQTSNTSTSSLAIQFSAEDLQENNANLYPLPTLEKVLDEGKTRRLNRRLALTNLLVPKLTQKLDDIIDLGTNEDETDDLKWLKKKFPSIKDGSTNSAVGSPSAAKVTLTTVATQRSLKQLLEKKLAERRKIGLEKRKQLYMKDNEDIFYGEQEQEIDEVEEHSESRHIKKYQGVGEESEHDENYNGDDEEEEEETSPSIGSESDGDEEEEVFETTTDVPETANISGPKSTATTNPKDIGMSLNVMVGGDGISESGSGMTQPMFPSSLSQWFGDKTEDESTEAGHSAVQTPGAFFSRSGSEEMESDPNLLNDESETKTPVLRRTLVDSDNEASDHSIEAELSDQKEEDNNEKETENGNDYVDDEADSDDELAVMRNLEKVNREKWFDDEASLSGDDAGSGLDDDDDLPNEYEAEEGDADDVPDSDVIRRQNHKLLLKQENDRDYKELIRLQDRLLADGDLGSLETNRTFRLKLREGMDVEDVVEEDAELLIKEKDEIISQASERRKDEYQAACEEKDEEESDVFDLAAQSVHISTHASADTLSKAPRTLLGQLSLGNAVKDTPGTTGVKQLYVSSSTIGVQKRPSSPKIALAKKRRENISVLSVLEQL</sequence>
<feature type="compositionally biased region" description="Acidic residues" evidence="4">
    <location>
        <begin position="418"/>
        <end position="440"/>
    </location>
</feature>
<evidence type="ECO:0000313" key="6">
    <source>
        <dbReference type="Proteomes" id="UP000267027"/>
    </source>
</evidence>
<organism evidence="7">
    <name type="scientific">Angiostrongylus costaricensis</name>
    <name type="common">Nematode worm</name>
    <dbReference type="NCBI Taxonomy" id="334426"/>
    <lineage>
        <taxon>Eukaryota</taxon>
        <taxon>Metazoa</taxon>
        <taxon>Ecdysozoa</taxon>
        <taxon>Nematoda</taxon>
        <taxon>Chromadorea</taxon>
        <taxon>Rhabditida</taxon>
        <taxon>Rhabditina</taxon>
        <taxon>Rhabditomorpha</taxon>
        <taxon>Strongyloidea</taxon>
        <taxon>Metastrongylidae</taxon>
        <taxon>Angiostrongylus</taxon>
    </lineage>
</organism>